<dbReference type="Proteomes" id="UP000233249">
    <property type="component" value="Unassembled WGS sequence"/>
</dbReference>
<dbReference type="EMBL" id="PJAF01000026">
    <property type="protein sequence ID" value="PKF68138.1"/>
    <property type="molecule type" value="Genomic_DNA"/>
</dbReference>
<proteinExistence type="predicted"/>
<feature type="domain" description="Excalibur calcium-binding" evidence="2">
    <location>
        <begin position="89"/>
        <end position="125"/>
    </location>
</feature>
<name>A0A2N0X606_9CORY</name>
<dbReference type="InterPro" id="IPR008613">
    <property type="entry name" value="Excalibur_Ca-bd_domain"/>
</dbReference>
<dbReference type="STRING" id="1121365.GCA_000375365_00430"/>
<feature type="region of interest" description="Disordered" evidence="1">
    <location>
        <begin position="148"/>
        <end position="174"/>
    </location>
</feature>
<evidence type="ECO:0000259" key="2">
    <source>
        <dbReference type="SMART" id="SM00894"/>
    </source>
</evidence>
<dbReference type="AlphaFoldDB" id="A0A2N0X606"/>
<protein>
    <recommendedName>
        <fullName evidence="2">Excalibur calcium-binding domain-containing protein</fullName>
    </recommendedName>
</protein>
<reference evidence="3 4" key="1">
    <citation type="submission" date="2017-12" db="EMBL/GenBank/DDBJ databases">
        <title>Corynebacterium mastitidis 16-1433 Genome.</title>
        <authorList>
            <person name="Gulvik C.A."/>
        </authorList>
    </citation>
    <scope>NUCLEOTIDE SEQUENCE [LARGE SCALE GENOMIC DNA]</scope>
    <source>
        <strain evidence="3 4">16-1433</strain>
    </source>
</reference>
<feature type="region of interest" description="Disordered" evidence="1">
    <location>
        <begin position="27"/>
        <end position="86"/>
    </location>
</feature>
<evidence type="ECO:0000256" key="1">
    <source>
        <dbReference type="SAM" id="MobiDB-lite"/>
    </source>
</evidence>
<feature type="compositionally biased region" description="Low complexity" evidence="1">
    <location>
        <begin position="27"/>
        <end position="47"/>
    </location>
</feature>
<sequence>MRQSIALHALAAVATGGLLVACGSQVEPTPAAEAASPSTTDAPSADPVTSAPSIQDPADPNSPAPTPTPGRIYDPNPRDAQGVALGETYYSNCGQAEAALALPLHEGQPGYRPALDRDGDGIACEPENWSEPGVWPSPTQVPKAFGWEDVERLKNDPTIDYDPSEYPGGHDSEN</sequence>
<comment type="caution">
    <text evidence="3">The sequence shown here is derived from an EMBL/GenBank/DDBJ whole genome shotgun (WGS) entry which is preliminary data.</text>
</comment>
<evidence type="ECO:0000313" key="4">
    <source>
        <dbReference type="Proteomes" id="UP000233249"/>
    </source>
</evidence>
<organism evidence="3 4">
    <name type="scientific">Corynebacterium mastitidis</name>
    <dbReference type="NCBI Taxonomy" id="161890"/>
    <lineage>
        <taxon>Bacteria</taxon>
        <taxon>Bacillati</taxon>
        <taxon>Actinomycetota</taxon>
        <taxon>Actinomycetes</taxon>
        <taxon>Mycobacteriales</taxon>
        <taxon>Corynebacteriaceae</taxon>
        <taxon>Corynebacterium</taxon>
    </lineage>
</organism>
<dbReference type="Pfam" id="PF05901">
    <property type="entry name" value="Excalibur"/>
    <property type="match status" value="1"/>
</dbReference>
<dbReference type="RefSeq" id="WP_101174065.1">
    <property type="nucleotide sequence ID" value="NZ_JAKRKB010000005.1"/>
</dbReference>
<accession>A0A2N0X606</accession>
<evidence type="ECO:0000313" key="3">
    <source>
        <dbReference type="EMBL" id="PKF68138.1"/>
    </source>
</evidence>
<gene>
    <name evidence="3" type="ORF">CXB45_08625</name>
</gene>
<dbReference type="OrthoDB" id="4337778at2"/>
<dbReference type="PROSITE" id="PS51257">
    <property type="entry name" value="PROKAR_LIPOPROTEIN"/>
    <property type="match status" value="1"/>
</dbReference>
<dbReference type="SMART" id="SM00894">
    <property type="entry name" value="Excalibur"/>
    <property type="match status" value="1"/>
</dbReference>